<evidence type="ECO:0000313" key="2">
    <source>
        <dbReference type="EMBL" id="EMT50977.1"/>
    </source>
</evidence>
<dbReference type="Proteomes" id="UP000012081">
    <property type="component" value="Unassembled WGS sequence"/>
</dbReference>
<organism evidence="2 3">
    <name type="scientific">Brevibacillus borstelensis AK1</name>
    <dbReference type="NCBI Taxonomy" id="1300222"/>
    <lineage>
        <taxon>Bacteria</taxon>
        <taxon>Bacillati</taxon>
        <taxon>Bacillota</taxon>
        <taxon>Bacilli</taxon>
        <taxon>Bacillales</taxon>
        <taxon>Paenibacillaceae</taxon>
        <taxon>Brevibacillus</taxon>
    </lineage>
</organism>
<feature type="transmembrane region" description="Helical" evidence="1">
    <location>
        <begin position="78"/>
        <end position="98"/>
    </location>
</feature>
<sequence>MSDLLSYTIQGEPFMLFSVSHLVVLALFVLSVLALYLLRDRLRTSVAEKRVRYSLAGLLLFTEAAFQVWHVYTGSWSAAYTLPLQLCSISLLFSIAMLMFKSYRIYEFTYFLGLGGALQAMLTPELFYPFPHFRFFHFFLAHAAIILACLYMTWVAEYRPTIRSYWKALGVLNLLLPIVLLANSVTGGNYMFVSQKPANPSLLDYLGPYPWYILSLEGVAALLFFLLYLPFYAQSKRDRKPSQPGASV</sequence>
<dbReference type="Pfam" id="PF14808">
    <property type="entry name" value="TMEM164"/>
    <property type="match status" value="1"/>
</dbReference>
<gene>
    <name evidence="2" type="ORF">I532_20266</name>
</gene>
<protein>
    <recommendedName>
        <fullName evidence="4">ABC transporter permease</fullName>
    </recommendedName>
</protein>
<accession>M8DC91</accession>
<keyword evidence="1" id="KW-0812">Transmembrane</keyword>
<feature type="transmembrane region" description="Helical" evidence="1">
    <location>
        <begin position="105"/>
        <end position="123"/>
    </location>
</feature>
<evidence type="ECO:0000256" key="1">
    <source>
        <dbReference type="SAM" id="Phobius"/>
    </source>
</evidence>
<proteinExistence type="predicted"/>
<dbReference type="OrthoDB" id="9813172at2"/>
<keyword evidence="1" id="KW-1133">Transmembrane helix</keyword>
<dbReference type="InterPro" id="IPR011737">
    <property type="entry name" value="CHP02206_TP0381"/>
</dbReference>
<name>M8DC91_9BACL</name>
<dbReference type="PATRIC" id="fig|1300222.3.peg.4261"/>
<dbReference type="EMBL" id="APBN01000011">
    <property type="protein sequence ID" value="EMT50977.1"/>
    <property type="molecule type" value="Genomic_DNA"/>
</dbReference>
<reference evidence="2 3" key="1">
    <citation type="submission" date="2013-03" db="EMBL/GenBank/DDBJ databases">
        <title>Assembly of a new bacterial strain Brevibacillus borstelensis AK1.</title>
        <authorList>
            <person name="Rajan I."/>
            <person name="PoliReddy D."/>
            <person name="Sugumar T."/>
            <person name="Rathinam K."/>
            <person name="Alqarawi S."/>
            <person name="Khalil A.B."/>
            <person name="Sivakumar N."/>
        </authorList>
    </citation>
    <scope>NUCLEOTIDE SEQUENCE [LARGE SCALE GENOMIC DNA]</scope>
    <source>
        <strain evidence="2 3">AK1</strain>
    </source>
</reference>
<keyword evidence="1" id="KW-0472">Membrane</keyword>
<comment type="caution">
    <text evidence="2">The sequence shown here is derived from an EMBL/GenBank/DDBJ whole genome shotgun (WGS) entry which is preliminary data.</text>
</comment>
<feature type="transmembrane region" description="Helical" evidence="1">
    <location>
        <begin position="211"/>
        <end position="233"/>
    </location>
</feature>
<dbReference type="NCBIfam" id="TIGR02206">
    <property type="entry name" value="intg_mem_TP0381"/>
    <property type="match status" value="1"/>
</dbReference>
<feature type="transmembrane region" description="Helical" evidence="1">
    <location>
        <begin position="135"/>
        <end position="156"/>
    </location>
</feature>
<feature type="transmembrane region" description="Helical" evidence="1">
    <location>
        <begin position="50"/>
        <end position="72"/>
    </location>
</feature>
<evidence type="ECO:0008006" key="4">
    <source>
        <dbReference type="Google" id="ProtNLM"/>
    </source>
</evidence>
<feature type="transmembrane region" description="Helical" evidence="1">
    <location>
        <begin position="168"/>
        <end position="191"/>
    </location>
</feature>
<feature type="transmembrane region" description="Helical" evidence="1">
    <location>
        <begin position="14"/>
        <end position="38"/>
    </location>
</feature>
<dbReference type="AlphaFoldDB" id="M8DC91"/>
<evidence type="ECO:0000313" key="3">
    <source>
        <dbReference type="Proteomes" id="UP000012081"/>
    </source>
</evidence>
<keyword evidence="3" id="KW-1185">Reference proteome</keyword>